<dbReference type="Pfam" id="PF13946">
    <property type="entry name" value="DUF4214"/>
    <property type="match status" value="1"/>
</dbReference>
<feature type="repeat" description="TPR" evidence="3">
    <location>
        <begin position="285"/>
        <end position="318"/>
    </location>
</feature>
<evidence type="ECO:0000256" key="2">
    <source>
        <dbReference type="ARBA" id="ARBA00022803"/>
    </source>
</evidence>
<name>A0ABU8YK75_9CYAN</name>
<dbReference type="Pfam" id="PF13424">
    <property type="entry name" value="TPR_12"/>
    <property type="match status" value="1"/>
</dbReference>
<feature type="repeat" description="TPR" evidence="3">
    <location>
        <begin position="2"/>
        <end position="35"/>
    </location>
</feature>
<dbReference type="Gene3D" id="1.25.40.10">
    <property type="entry name" value="Tetratricopeptide repeat domain"/>
    <property type="match status" value="5"/>
</dbReference>
<evidence type="ECO:0000256" key="1">
    <source>
        <dbReference type="ARBA" id="ARBA00022737"/>
    </source>
</evidence>
<comment type="caution">
    <text evidence="5">The sequence shown here is derived from an EMBL/GenBank/DDBJ whole genome shotgun (WGS) entry which is preliminary data.</text>
</comment>
<dbReference type="PROSITE" id="PS50293">
    <property type="entry name" value="TPR_REGION"/>
    <property type="match status" value="4"/>
</dbReference>
<proteinExistence type="predicted"/>
<dbReference type="PANTHER" id="PTHR44943">
    <property type="entry name" value="CELLULOSE SYNTHASE OPERON PROTEIN C"/>
    <property type="match status" value="1"/>
</dbReference>
<dbReference type="PROSITE" id="PS50005">
    <property type="entry name" value="TPR"/>
    <property type="match status" value="10"/>
</dbReference>
<dbReference type="InterPro" id="IPR019734">
    <property type="entry name" value="TPR_rpt"/>
</dbReference>
<evidence type="ECO:0000256" key="3">
    <source>
        <dbReference type="PROSITE-ProRule" id="PRU00339"/>
    </source>
</evidence>
<dbReference type="Pfam" id="PF13414">
    <property type="entry name" value="TPR_11"/>
    <property type="match status" value="3"/>
</dbReference>
<dbReference type="SUPFAM" id="SSF48452">
    <property type="entry name" value="TPR-like"/>
    <property type="match status" value="3"/>
</dbReference>
<reference evidence="5 6" key="1">
    <citation type="journal article" date="2020" name="Harmful Algae">
        <title>Molecular and morphological characterization of a novel dihydroanatoxin-a producing Microcoleus species (cyanobacteria) from the Russian River, California, USA.</title>
        <authorList>
            <person name="Conklin K.Y."/>
            <person name="Stancheva R."/>
            <person name="Otten T.G."/>
            <person name="Fadness R."/>
            <person name="Boyer G.L."/>
            <person name="Read B."/>
            <person name="Zhang X."/>
            <person name="Sheath R.G."/>
        </authorList>
    </citation>
    <scope>NUCLEOTIDE SEQUENCE [LARGE SCALE GENOMIC DNA]</scope>
    <source>
        <strain evidence="5 6">PTRS2</strain>
    </source>
</reference>
<dbReference type="RefSeq" id="WP_340541339.1">
    <property type="nucleotide sequence ID" value="NZ_JBBLXS010000074.1"/>
</dbReference>
<protein>
    <submittedName>
        <fullName evidence="5">Tetratricopeptide repeat protein</fullName>
    </submittedName>
</protein>
<accession>A0ABU8YK75</accession>
<dbReference type="Proteomes" id="UP001384579">
    <property type="component" value="Unassembled WGS sequence"/>
</dbReference>
<feature type="repeat" description="TPR" evidence="3">
    <location>
        <begin position="353"/>
        <end position="386"/>
    </location>
</feature>
<keyword evidence="2 3" id="KW-0802">TPR repeat</keyword>
<dbReference type="SMART" id="SM00028">
    <property type="entry name" value="TPR"/>
    <property type="match status" value="11"/>
</dbReference>
<evidence type="ECO:0000259" key="4">
    <source>
        <dbReference type="Pfam" id="PF13946"/>
    </source>
</evidence>
<dbReference type="PANTHER" id="PTHR44943:SF8">
    <property type="entry name" value="TPR REPEAT-CONTAINING PROTEIN MJ0263"/>
    <property type="match status" value="1"/>
</dbReference>
<dbReference type="Pfam" id="PF13181">
    <property type="entry name" value="TPR_8"/>
    <property type="match status" value="1"/>
</dbReference>
<feature type="repeat" description="TPR" evidence="3">
    <location>
        <begin position="70"/>
        <end position="103"/>
    </location>
</feature>
<dbReference type="InterPro" id="IPR051685">
    <property type="entry name" value="Ycf3/AcsC/BcsC/TPR_MFPF"/>
</dbReference>
<dbReference type="EMBL" id="JBBLXS010000074">
    <property type="protein sequence ID" value="MEK0184789.1"/>
    <property type="molecule type" value="Genomic_DNA"/>
</dbReference>
<feature type="repeat" description="TPR" evidence="3">
    <location>
        <begin position="421"/>
        <end position="454"/>
    </location>
</feature>
<feature type="repeat" description="TPR" evidence="3">
    <location>
        <begin position="319"/>
        <end position="352"/>
    </location>
</feature>
<feature type="repeat" description="TPR" evidence="3">
    <location>
        <begin position="36"/>
        <end position="69"/>
    </location>
</feature>
<dbReference type="InterPro" id="IPR025282">
    <property type="entry name" value="DUF4214"/>
</dbReference>
<feature type="domain" description="DUF4214" evidence="4">
    <location>
        <begin position="155"/>
        <end position="215"/>
    </location>
</feature>
<feature type="repeat" description="TPR" evidence="3">
    <location>
        <begin position="387"/>
        <end position="420"/>
    </location>
</feature>
<sequence>MRVNYFQKGNKLKQEGKLEDALDSYKRAIEQNPTFYFCYHNMGEVLAQLGRLHEALNYYSRTIELNPNSAWSHHNIGENLVKLGQLEEAIATYRIAIKLKQNFHGFYNSLGKAFYQLALQINTGALQSYSRLGEILLKTEQIDDYSNQPCHVNDADFIQATNDINDEYFLDKAYHTYLKRDPDHEGKNHYLDCLHNGMTRQEIVAGFRDSPEFTSLLISSLVSCCLREAIAAYRCAIELNPKDPKPYQNLGEVLNQLGKVQAQQGKLDEAIDSYKQALVIFPNLAETHYNQGIAFSQQGKLAEAVESYKKAIVIKPDWEQAHLNLGNTLINLNKSAAAIDSYQKTIAIKPDWALAHLHLGNAFLAQGKPTEAIESHRQAIAIEPEWALAYYHLGNALFHNEKQDEAIENYRRAIALQPDWVDLHFHLGNLLIKLLKPTEAIESYQQAISLRPYWVEAHLYQGNAFTHLEDFEKAKACWQRALDIKSDCDWAEIADSIVFHLWPKGRYSDAIYFCNQATKLQGYWANFYQLEELGIRFLTNLWPRRIGHFALIDCYVKAIVLGLLTPRKPILLAPPETMANPHAFNYWHSHITIISDPVAINSVSPLVRYLKEPLMSQTLSSGKTVWVHEFMETVQKRWEAESRSPLLTLSDHDCEQGWACLQSLGIPRDAWFVCLHVREPGYLSEAKHGLACHRNADINTYGLAVQTIVERGGWVIRMGNYSMTPMPPMERVIDYANSDICSDWMDVFLCAQCRFFLGTTSGLFHLSYVFGIPCALANFVPMETRPLSGKDIFIPKLLWSLSDDRFLTFPEALAHPIGHCERSDMFASWGINIVDNTPEDIKDLVVEMLDRLDGKLQYTQDDECLQEQFIALSNQAKGFEGSLSRIGKDFLLKYSWLMPAATSKISIIN</sequence>
<keyword evidence="1" id="KW-0677">Repeat</keyword>
<gene>
    <name evidence="5" type="ORF">WMG39_07950</name>
</gene>
<keyword evidence="6" id="KW-1185">Reference proteome</keyword>
<dbReference type="InterPro" id="IPR030808">
    <property type="entry name" value="Glycosyl_04372"/>
</dbReference>
<feature type="repeat" description="TPR" evidence="3">
    <location>
        <begin position="251"/>
        <end position="284"/>
    </location>
</feature>
<dbReference type="InterPro" id="IPR011990">
    <property type="entry name" value="TPR-like_helical_dom_sf"/>
</dbReference>
<evidence type="ECO:0000313" key="5">
    <source>
        <dbReference type="EMBL" id="MEK0184789.1"/>
    </source>
</evidence>
<evidence type="ECO:0000313" key="6">
    <source>
        <dbReference type="Proteomes" id="UP001384579"/>
    </source>
</evidence>
<organism evidence="5 6">
    <name type="scientific">Microcoleus anatoxicus PTRS2</name>
    <dbReference type="NCBI Taxonomy" id="2705321"/>
    <lineage>
        <taxon>Bacteria</taxon>
        <taxon>Bacillati</taxon>
        <taxon>Cyanobacteriota</taxon>
        <taxon>Cyanophyceae</taxon>
        <taxon>Oscillatoriophycideae</taxon>
        <taxon>Oscillatoriales</taxon>
        <taxon>Microcoleaceae</taxon>
        <taxon>Microcoleus</taxon>
        <taxon>Microcoleus anatoxicus</taxon>
    </lineage>
</organism>
<dbReference type="NCBIfam" id="TIGR04372">
    <property type="entry name" value="glycosyl_04372"/>
    <property type="match status" value="1"/>
</dbReference>
<feature type="repeat" description="TPR" evidence="3">
    <location>
        <begin position="455"/>
        <end position="488"/>
    </location>
</feature>